<dbReference type="PROSITE" id="PS52029">
    <property type="entry name" value="LD_TPASE"/>
    <property type="match status" value="1"/>
</dbReference>
<accession>A0A7X0SCF9</accession>
<evidence type="ECO:0000256" key="5">
    <source>
        <dbReference type="ARBA" id="ARBA00023316"/>
    </source>
</evidence>
<dbReference type="GO" id="GO:0016740">
    <property type="term" value="F:transferase activity"/>
    <property type="evidence" value="ECO:0007669"/>
    <property type="project" value="UniProtKB-KW"/>
</dbReference>
<dbReference type="GO" id="GO:0018104">
    <property type="term" value="P:peptidoglycan-protein cross-linking"/>
    <property type="evidence" value="ECO:0007669"/>
    <property type="project" value="TreeGrafter"/>
</dbReference>
<feature type="transmembrane region" description="Helical" evidence="7">
    <location>
        <begin position="12"/>
        <end position="32"/>
    </location>
</feature>
<dbReference type="InterPro" id="IPR050979">
    <property type="entry name" value="LD-transpeptidase"/>
</dbReference>
<dbReference type="PANTHER" id="PTHR30582">
    <property type="entry name" value="L,D-TRANSPEPTIDASE"/>
    <property type="match status" value="1"/>
</dbReference>
<protein>
    <submittedName>
        <fullName evidence="9">L,D-transpeptidase/peptidoglycan binding protein</fullName>
    </submittedName>
</protein>
<evidence type="ECO:0000256" key="6">
    <source>
        <dbReference type="PROSITE-ProRule" id="PRU01373"/>
    </source>
</evidence>
<gene>
    <name evidence="9" type="ORF">H7E68_09765</name>
</gene>
<dbReference type="CDD" id="cd16913">
    <property type="entry name" value="YkuD_like"/>
    <property type="match status" value="1"/>
</dbReference>
<keyword evidence="7" id="KW-0812">Transmembrane</keyword>
<dbReference type="Proteomes" id="UP000585258">
    <property type="component" value="Unassembled WGS sequence"/>
</dbReference>
<dbReference type="GO" id="GO:0005576">
    <property type="term" value="C:extracellular region"/>
    <property type="evidence" value="ECO:0007669"/>
    <property type="project" value="TreeGrafter"/>
</dbReference>
<dbReference type="InterPro" id="IPR038054">
    <property type="entry name" value="LD_TPept-like_central_sf"/>
</dbReference>
<keyword evidence="2" id="KW-0808">Transferase</keyword>
<dbReference type="SUPFAM" id="SSF141523">
    <property type="entry name" value="L,D-transpeptidase catalytic domain-like"/>
    <property type="match status" value="1"/>
</dbReference>
<evidence type="ECO:0000313" key="10">
    <source>
        <dbReference type="Proteomes" id="UP000585258"/>
    </source>
</evidence>
<evidence type="ECO:0000256" key="7">
    <source>
        <dbReference type="SAM" id="Phobius"/>
    </source>
</evidence>
<organism evidence="9 10">
    <name type="scientific">Clostridium gasigenes</name>
    <dbReference type="NCBI Taxonomy" id="94869"/>
    <lineage>
        <taxon>Bacteria</taxon>
        <taxon>Bacillati</taxon>
        <taxon>Bacillota</taxon>
        <taxon>Clostridia</taxon>
        <taxon>Eubacteriales</taxon>
        <taxon>Clostridiaceae</taxon>
        <taxon>Clostridium</taxon>
    </lineage>
</organism>
<dbReference type="AlphaFoldDB" id="A0A7X0SCF9"/>
<keyword evidence="4 6" id="KW-0573">Peptidoglycan synthesis</keyword>
<evidence type="ECO:0000313" key="9">
    <source>
        <dbReference type="EMBL" id="MBB6715014.1"/>
    </source>
</evidence>
<dbReference type="UniPathway" id="UPA00219"/>
<evidence type="ECO:0000259" key="8">
    <source>
        <dbReference type="PROSITE" id="PS52029"/>
    </source>
</evidence>
<dbReference type="InterPro" id="IPR038063">
    <property type="entry name" value="Transpep_catalytic_dom"/>
</dbReference>
<dbReference type="Pfam" id="PF12229">
    <property type="entry name" value="PG_binding_4"/>
    <property type="match status" value="2"/>
</dbReference>
<dbReference type="GO" id="GO:0071972">
    <property type="term" value="F:peptidoglycan L,D-transpeptidase activity"/>
    <property type="evidence" value="ECO:0007669"/>
    <property type="project" value="TreeGrafter"/>
</dbReference>
<evidence type="ECO:0000256" key="1">
    <source>
        <dbReference type="ARBA" id="ARBA00004752"/>
    </source>
</evidence>
<keyword evidence="3 6" id="KW-0133">Cell shape</keyword>
<dbReference type="Gene3D" id="3.10.20.800">
    <property type="match status" value="1"/>
</dbReference>
<feature type="active site" description="Nucleophile" evidence="6">
    <location>
        <position position="434"/>
    </location>
</feature>
<name>A0A7X0SCF9_9CLOT</name>
<dbReference type="Pfam" id="PF03734">
    <property type="entry name" value="YkuD"/>
    <property type="match status" value="1"/>
</dbReference>
<evidence type="ECO:0000256" key="4">
    <source>
        <dbReference type="ARBA" id="ARBA00022984"/>
    </source>
</evidence>
<feature type="domain" description="L,D-TPase catalytic" evidence="8">
    <location>
        <begin position="339"/>
        <end position="458"/>
    </location>
</feature>
<keyword evidence="7" id="KW-1133">Transmembrane helix</keyword>
<dbReference type="PANTHER" id="PTHR30582:SF33">
    <property type="entry name" value="EXPORTED PROTEIN"/>
    <property type="match status" value="1"/>
</dbReference>
<proteinExistence type="predicted"/>
<dbReference type="Gene3D" id="2.40.440.10">
    <property type="entry name" value="L,D-transpeptidase catalytic domain-like"/>
    <property type="match status" value="1"/>
</dbReference>
<keyword evidence="5 6" id="KW-0961">Cell wall biogenesis/degradation</keyword>
<keyword evidence="7" id="KW-0472">Membrane</keyword>
<dbReference type="GO" id="GO:0071555">
    <property type="term" value="P:cell wall organization"/>
    <property type="evidence" value="ECO:0007669"/>
    <property type="project" value="UniProtKB-UniRule"/>
</dbReference>
<dbReference type="InterPro" id="IPR022029">
    <property type="entry name" value="YoaR-like_PG-bd"/>
</dbReference>
<feature type="active site" description="Proton donor/acceptor" evidence="6">
    <location>
        <position position="413"/>
    </location>
</feature>
<comment type="pathway">
    <text evidence="1 6">Cell wall biogenesis; peptidoglycan biosynthesis.</text>
</comment>
<dbReference type="SUPFAM" id="SSF143985">
    <property type="entry name" value="L,D-transpeptidase pre-catalytic domain-like"/>
    <property type="match status" value="1"/>
</dbReference>
<dbReference type="GO" id="GO:0008360">
    <property type="term" value="P:regulation of cell shape"/>
    <property type="evidence" value="ECO:0007669"/>
    <property type="project" value="UniProtKB-UniRule"/>
</dbReference>
<evidence type="ECO:0000256" key="3">
    <source>
        <dbReference type="ARBA" id="ARBA00022960"/>
    </source>
</evidence>
<dbReference type="InterPro" id="IPR005490">
    <property type="entry name" value="LD_TPept_cat_dom"/>
</dbReference>
<sequence>MKEIKPNKVVGDIIIVICVLILVYVGGSIYFIKHFNFGTIINGVNVSGKTINKASEKIANEINGYKLELKERGGVTEEILVNDIGLKYNSDSTIKHIKEKQNEFGWMFGLVTKTYYKVPEISLYDEELLREKLLNLSCINGENIVDPKSVSFKYGDGAYTMIDEVYGNKINEEVLYKNVENAITYGEIILDLEAINCYEKPKYISSSKEAIKAKEILDKYNSSEIIYTFDEEEDVVDSSTINNWININEDLDVMIDEKKVKEYVGTLATKYNTVGKARDFKTSYGNEIQVHGGYYGWKINTPAEVEALIENIRNGEKITKEPLYLQSAVSKGENDIGDTYVEISINRQYLWFYKNGKIVAEGDIVTGDISKGFKTSLGTYMLNYKQKNATLEGENYSSKVKYWMPFNGNIGIHDASWRYSFGGNIYKESGTHGCVNAPEYLAKKIFENIEDGIPIICYSE</sequence>
<comment type="caution">
    <text evidence="9">The sequence shown here is derived from an EMBL/GenBank/DDBJ whole genome shotgun (WGS) entry which is preliminary data.</text>
</comment>
<reference evidence="9 10" key="1">
    <citation type="submission" date="2020-08" db="EMBL/GenBank/DDBJ databases">
        <title>Clostridia isolated from Swiss meat.</title>
        <authorList>
            <person name="Wambui J."/>
            <person name="Stevens M.J.A."/>
            <person name="Stephan R."/>
        </authorList>
    </citation>
    <scope>NUCLEOTIDE SEQUENCE [LARGE SCALE GENOMIC DNA]</scope>
    <source>
        <strain evidence="9 10">CM001</strain>
    </source>
</reference>
<dbReference type="RefSeq" id="WP_185164442.1">
    <property type="nucleotide sequence ID" value="NZ_JACKWY010000004.1"/>
</dbReference>
<evidence type="ECO:0000256" key="2">
    <source>
        <dbReference type="ARBA" id="ARBA00022679"/>
    </source>
</evidence>
<dbReference type="EMBL" id="JACKWY010000004">
    <property type="protein sequence ID" value="MBB6715014.1"/>
    <property type="molecule type" value="Genomic_DNA"/>
</dbReference>